<feature type="compositionally biased region" description="Low complexity" evidence="5">
    <location>
        <begin position="1754"/>
        <end position="1780"/>
    </location>
</feature>
<dbReference type="InterPro" id="IPR050889">
    <property type="entry name" value="Dendritic_Spine_Reg/Scaffold"/>
</dbReference>
<feature type="compositionally biased region" description="Basic and acidic residues" evidence="5">
    <location>
        <begin position="1392"/>
        <end position="1402"/>
    </location>
</feature>
<dbReference type="PANTHER" id="PTHR24166">
    <property type="entry name" value="ROLLING PEBBLES, ISOFORM B"/>
    <property type="match status" value="1"/>
</dbReference>
<evidence type="ECO:0000256" key="5">
    <source>
        <dbReference type="SAM" id="MobiDB-lite"/>
    </source>
</evidence>
<feature type="region of interest" description="Disordered" evidence="5">
    <location>
        <begin position="1108"/>
        <end position="1176"/>
    </location>
</feature>
<dbReference type="Pfam" id="PF00023">
    <property type="entry name" value="Ank"/>
    <property type="match status" value="2"/>
</dbReference>
<accession>A0AAE1QNP4</accession>
<feature type="compositionally biased region" description="Basic and acidic residues" evidence="5">
    <location>
        <begin position="1860"/>
        <end position="1875"/>
    </location>
</feature>
<feature type="repeat" description="ANK" evidence="4">
    <location>
        <begin position="115"/>
        <end position="138"/>
    </location>
</feature>
<feature type="compositionally biased region" description="Basic and acidic residues" evidence="5">
    <location>
        <begin position="1251"/>
        <end position="1266"/>
    </location>
</feature>
<keyword evidence="3 4" id="KW-0040">ANK repeat</keyword>
<dbReference type="InterPro" id="IPR002110">
    <property type="entry name" value="Ankyrin_rpt"/>
</dbReference>
<feature type="compositionally biased region" description="Low complexity" evidence="5">
    <location>
        <begin position="1437"/>
        <end position="1452"/>
    </location>
</feature>
<feature type="compositionally biased region" description="Low complexity" evidence="5">
    <location>
        <begin position="1403"/>
        <end position="1420"/>
    </location>
</feature>
<feature type="compositionally biased region" description="Polar residues" evidence="5">
    <location>
        <begin position="1108"/>
        <end position="1118"/>
    </location>
</feature>
<feature type="compositionally biased region" description="Basic and acidic residues" evidence="5">
    <location>
        <begin position="1679"/>
        <end position="1712"/>
    </location>
</feature>
<feature type="region of interest" description="Disordered" evidence="5">
    <location>
        <begin position="904"/>
        <end position="951"/>
    </location>
</feature>
<feature type="repeat" description="ANK" evidence="4">
    <location>
        <begin position="331"/>
        <end position="363"/>
    </location>
</feature>
<feature type="repeat" description="ANK" evidence="4">
    <location>
        <begin position="643"/>
        <end position="675"/>
    </location>
</feature>
<dbReference type="EMBL" id="JAVYJV010000093">
    <property type="protein sequence ID" value="KAK4336763.1"/>
    <property type="molecule type" value="Genomic_DNA"/>
</dbReference>
<feature type="domain" description="BAT2 N-terminal" evidence="6">
    <location>
        <begin position="861"/>
        <end position="1049"/>
    </location>
</feature>
<keyword evidence="1" id="KW-0597">Phosphoprotein</keyword>
<protein>
    <recommendedName>
        <fullName evidence="6">BAT2 N-terminal domain-containing protein</fullName>
    </recommendedName>
</protein>
<feature type="repeat" description="ANK" evidence="4">
    <location>
        <begin position="567"/>
        <end position="589"/>
    </location>
</feature>
<feature type="repeat" description="ANK" evidence="4">
    <location>
        <begin position="364"/>
        <end position="387"/>
    </location>
</feature>
<feature type="compositionally biased region" description="Low complexity" evidence="5">
    <location>
        <begin position="1124"/>
        <end position="1159"/>
    </location>
</feature>
<feature type="repeat" description="ANK" evidence="4">
    <location>
        <begin position="677"/>
        <end position="709"/>
    </location>
</feature>
<dbReference type="PROSITE" id="PS50088">
    <property type="entry name" value="ANK_REPEAT"/>
    <property type="match status" value="15"/>
</dbReference>
<feature type="repeat" description="ANK" evidence="4">
    <location>
        <begin position="398"/>
        <end position="430"/>
    </location>
</feature>
<organism evidence="7 8">
    <name type="scientific">Anisodus tanguticus</name>
    <dbReference type="NCBI Taxonomy" id="243964"/>
    <lineage>
        <taxon>Eukaryota</taxon>
        <taxon>Viridiplantae</taxon>
        <taxon>Streptophyta</taxon>
        <taxon>Embryophyta</taxon>
        <taxon>Tracheophyta</taxon>
        <taxon>Spermatophyta</taxon>
        <taxon>Magnoliopsida</taxon>
        <taxon>eudicotyledons</taxon>
        <taxon>Gunneridae</taxon>
        <taxon>Pentapetalae</taxon>
        <taxon>asterids</taxon>
        <taxon>lamiids</taxon>
        <taxon>Solanales</taxon>
        <taxon>Solanaceae</taxon>
        <taxon>Solanoideae</taxon>
        <taxon>Hyoscyameae</taxon>
        <taxon>Anisodus</taxon>
    </lineage>
</organism>
<feature type="compositionally biased region" description="Polar residues" evidence="5">
    <location>
        <begin position="1629"/>
        <end position="1652"/>
    </location>
</feature>
<feature type="region of interest" description="Disordered" evidence="5">
    <location>
        <begin position="1300"/>
        <end position="1322"/>
    </location>
</feature>
<dbReference type="Pfam" id="PF12796">
    <property type="entry name" value="Ank_2"/>
    <property type="match status" value="6"/>
</dbReference>
<feature type="region of interest" description="Disordered" evidence="5">
    <location>
        <begin position="1437"/>
        <end position="1550"/>
    </location>
</feature>
<evidence type="ECO:0000313" key="7">
    <source>
        <dbReference type="EMBL" id="KAK4336763.1"/>
    </source>
</evidence>
<keyword evidence="2" id="KW-0677">Repeat</keyword>
<dbReference type="InterPro" id="IPR009738">
    <property type="entry name" value="BAT2_N"/>
</dbReference>
<feature type="repeat" description="ANK" evidence="4">
    <location>
        <begin position="149"/>
        <end position="181"/>
    </location>
</feature>
<feature type="repeat" description="ANK" evidence="4">
    <location>
        <begin position="298"/>
        <end position="330"/>
    </location>
</feature>
<dbReference type="Gene3D" id="1.25.40.20">
    <property type="entry name" value="Ankyrin repeat-containing domain"/>
    <property type="match status" value="5"/>
</dbReference>
<feature type="repeat" description="ANK" evidence="4">
    <location>
        <begin position="183"/>
        <end position="216"/>
    </location>
</feature>
<feature type="region of interest" description="Disordered" evidence="5">
    <location>
        <begin position="1624"/>
        <end position="1938"/>
    </location>
</feature>
<dbReference type="PROSITE" id="PS50297">
    <property type="entry name" value="ANK_REP_REGION"/>
    <property type="match status" value="15"/>
</dbReference>
<feature type="region of interest" description="Disordered" evidence="5">
    <location>
        <begin position="992"/>
        <end position="1015"/>
    </location>
</feature>
<name>A0AAE1QNP4_9SOLA</name>
<reference evidence="7" key="1">
    <citation type="submission" date="2023-12" db="EMBL/GenBank/DDBJ databases">
        <title>Genome assembly of Anisodus tanguticus.</title>
        <authorList>
            <person name="Wang Y.-J."/>
        </authorList>
    </citation>
    <scope>NUCLEOTIDE SEQUENCE</scope>
    <source>
        <strain evidence="7">KB-2021</strain>
        <tissue evidence="7">Leaf</tissue>
    </source>
</reference>
<feature type="compositionally biased region" description="Polar residues" evidence="5">
    <location>
        <begin position="1040"/>
        <end position="1051"/>
    </location>
</feature>
<feature type="compositionally biased region" description="Polar residues" evidence="5">
    <location>
        <begin position="1499"/>
        <end position="1515"/>
    </location>
</feature>
<feature type="compositionally biased region" description="Basic and acidic residues" evidence="5">
    <location>
        <begin position="1541"/>
        <end position="1550"/>
    </location>
</feature>
<evidence type="ECO:0000256" key="3">
    <source>
        <dbReference type="ARBA" id="ARBA00023043"/>
    </source>
</evidence>
<feature type="compositionally biased region" description="Acidic residues" evidence="5">
    <location>
        <begin position="1219"/>
        <end position="1235"/>
    </location>
</feature>
<comment type="caution">
    <text evidence="7">The sequence shown here is derived from an EMBL/GenBank/DDBJ whole genome shotgun (WGS) entry which is preliminary data.</text>
</comment>
<dbReference type="PANTHER" id="PTHR24166:SF48">
    <property type="entry name" value="PROTEIN VAPYRIN"/>
    <property type="match status" value="1"/>
</dbReference>
<feature type="repeat" description="ANK" evidence="4">
    <location>
        <begin position="431"/>
        <end position="463"/>
    </location>
</feature>
<feature type="compositionally biased region" description="Basic and acidic residues" evidence="5">
    <location>
        <begin position="1792"/>
        <end position="1834"/>
    </location>
</feature>
<feature type="compositionally biased region" description="Polar residues" evidence="5">
    <location>
        <begin position="1269"/>
        <end position="1284"/>
    </location>
</feature>
<dbReference type="SMART" id="SM00248">
    <property type="entry name" value="ANK"/>
    <property type="match status" value="19"/>
</dbReference>
<evidence type="ECO:0000256" key="4">
    <source>
        <dbReference type="PROSITE-ProRule" id="PRU00023"/>
    </source>
</evidence>
<feature type="region of interest" description="Disordered" evidence="5">
    <location>
        <begin position="1033"/>
        <end position="1095"/>
    </location>
</feature>
<feature type="repeat" description="ANK" evidence="4">
    <location>
        <begin position="608"/>
        <end position="641"/>
    </location>
</feature>
<evidence type="ECO:0000256" key="2">
    <source>
        <dbReference type="ARBA" id="ARBA00022737"/>
    </source>
</evidence>
<feature type="compositionally biased region" description="Basic and acidic residues" evidence="5">
    <location>
        <begin position="1901"/>
        <end position="1938"/>
    </location>
</feature>
<feature type="compositionally biased region" description="Basic and acidic residues" evidence="5">
    <location>
        <begin position="1160"/>
        <end position="1176"/>
    </location>
</feature>
<feature type="region of interest" description="Disordered" evidence="5">
    <location>
        <begin position="1384"/>
        <end position="1420"/>
    </location>
</feature>
<feature type="region of interest" description="Disordered" evidence="5">
    <location>
        <begin position="1215"/>
        <end position="1284"/>
    </location>
</feature>
<dbReference type="Proteomes" id="UP001291623">
    <property type="component" value="Unassembled WGS sequence"/>
</dbReference>
<evidence type="ECO:0000256" key="1">
    <source>
        <dbReference type="ARBA" id="ARBA00022553"/>
    </source>
</evidence>
<keyword evidence="8" id="KW-1185">Reference proteome</keyword>
<sequence>MSLLEASAILNSKVILFNITNDSRSPSSMLTLLNNSSNQAETGEVDFVESENNDNQKLIKEVKFDFDKSECLSISNHSNDNLEDFGLVESEIVSLSEFNENDSTTGVNPDLQDKKHRTPLHIATEKGNTRMMDFLVDKCKASLQHRTKDGYTALHLAAENRQDQVVELLLGYGAFINAKTSKPGETPLHLAAKTNDSLKCVAMLISSGARINEVQNDKETCVHLAAAITDEKAHFDKEQADIMHLLLKSGGDVTITNDKLESCVHYSCKFGGLEQLKQIISHLPENKAHIACNTLSSTGWSPLFYACKHGHYEIIKILLKQNARLDIFDTSGTAGLHLAAELGHQKVCEILLENNAFVNVRNKQGMTPLHLAAENGFVDLVNNLVQKHEALIDSMTLSKQTPLHLAAKSGQIEVCKCLLNLNADVNVIDNESQTALHLAAENNHAQVVKIFLEQRPELVSMPNKQGLTCAHIAAIKGSVDVLQELKSFNLEAVKFSVIKKQDSTALHLAAERGFDKIVSFLIEAGSNPAKEDRAGMTALHLAAKYGHLKTLTILKDHMDFKICSRKTGLTALHVAAKNGQTEFVSEMLDSVPGSIRSERYALNPNADFGFTPLHLAAQFGHEGSVRLLMNSSGVKVDAASEINGIIPFHLAAQGGHEIVANLLISRSTDSLYQTDKFGRTCAHLAASKGRFDMMRLLIGQGAHFDSLDNKNWTPLHYAAKHGFLDVVKLLIDSGANPLAKSDDGKTAIFYAVSSGHFNVLSYLLTKEHDSMQLMEDNMFLIDLMQCSKTNDNKPLEEFILKSEAPIEIAVKLAKYYDNLAMKEKQIAKDLEGARDCCDQIAINLISVVAIISDAVSGLASKADKEKGSKQKYSSLNINSLYKGKSLDNTKTVEPTKHGLQTLGKVGAGRRVPPPANLPSLKSEISGKNTNVSLVSNSGGQGWAKKDQENTTSTQNILNSSIDQNQSSIYSSISETNGLTDSTNSASFVSQTNQSNVNANNTSQTKTWSNVTNLEESSPKNVTSKLSFFSQEFPSLDGGDNIQNVQKSNSDTYGPGPSLRPQTVGNWSKGTSVPSQQQEGDLQQNNGNCVNGLQDSSLNQDEIGTRAYNSNTAQIQPRNLSVKPNGYSQSNQNNRQNYPNRYNNQNNGSYNNQYNNYPRQYDNRNRQQNRPREEMPERLKVSILSEKDLQGFDELLDNKKLEDWTKTKNQIDFNAKLNFSEDEDQKSQDESDEKEDLSEKNDPTKQNNENSIENKKTENSRYRRDYSNPRPHQSYNSNKSSFPNERSNYQVNLINSNTSSSNVNLISKTESNNEDSKKLILKPDVNGLEKAKKRREEEERKFQLSRQAAQEKLKALEERYKNSDSQVNDQQQLQPGNYKSINRYSEESMNSQNERDDKNKDVRNFPINRNNDNFNNNNRQFQQSLPPRFKKLQQNLSYNNNRFDSNNNSRINNDQQQKYYKQTDRNRNDSQSSGQEIDNDSQKRILNRQSSWRNNRDPISKNNKTQVNEKQTTVKDNLNKNEESESISDLPKRVSDLSVEPKTSENELRDTKNDQLIMTEIKNDEAIDQNLNLKNASNTDFVQADELINDKNDKELNINNSSTFADKKNNLTEIKNFENKVDNINKKSCDFNTDSNKQKSNSISQDNKNQDNLSKVDLKKDNSRHRNKDNEEISNTRNNQRYDNRYDRNRNDDQNYSRINQRDYRRQNDKLSKNDVLPADNRRKKHENYNEDYKNYNQMSRNKFDPKKDFRNEYNKNTNNSNNKDLNLKSSLNSNKSSNFNDAKPVNLHTNRKPSETHDYRNEKDNLNKSSNDKFDNKEVSKKINNRNLKERRVLNENSLDESNSSSFLSKKQYKSNQDSKNSKWTENEESLDRNKYKEKHIKSNNYEKKNDNRVQMNQRKTSVEDNDRQKSNLEDNGQHKKKVKDQNEKLKPKIEESVNKNDLELNTALHFAHSEKGKNETESKIDFSFNKPTPNVSKVVGASRNVCEQVSPSTDDLNLKIASVKNVWENMPSMPSVLEINNEDSNVEHKFEENKLRSPVRSVDQNVHVLSTINSSNNNNNSSFSFANSIKPISNEELKKTHQQLYQQPHATNQQVHLAQQQSQHQVLISSSPPSLINHINNSNLDNVRRVQNQYQLSNMQRISSPSNLIYNSQSQVGPGGPVPQPTASANVNIYQQFANQMKNMHQGTIMAQFAHVQAAAQQQSHHFATTQHMIQQHQRNHLGQANTMFVPQVPTQLPVQQVPQQVPQPGQVNTTDYRLHQQNLAASHLMKQHFVQTPSLHPGSLAGPPVQPTQSVQAPPTAFYQNQNLPAAQKAYYNQQVSVSVPQHALGHHQQQPQPIAQQIPQQHVQPQQQQFNYMTSQQFGLINAQNSQLANNQNYRNSKRFI</sequence>
<feature type="compositionally biased region" description="Low complexity" evidence="5">
    <location>
        <begin position="1835"/>
        <end position="1849"/>
    </location>
</feature>
<feature type="repeat" description="ANK" evidence="4">
    <location>
        <begin position="501"/>
        <end position="533"/>
    </location>
</feature>
<dbReference type="PRINTS" id="PR01415">
    <property type="entry name" value="ANKYRIN"/>
</dbReference>
<gene>
    <name evidence="7" type="ORF">RND71_044065</name>
</gene>
<evidence type="ECO:0000259" key="6">
    <source>
        <dbReference type="Pfam" id="PF07001"/>
    </source>
</evidence>
<feature type="compositionally biased region" description="Polar residues" evidence="5">
    <location>
        <begin position="925"/>
        <end position="937"/>
    </location>
</feature>
<dbReference type="SUPFAM" id="SSF48403">
    <property type="entry name" value="Ankyrin repeat"/>
    <property type="match status" value="3"/>
</dbReference>
<feature type="compositionally biased region" description="Basic and acidic residues" evidence="5">
    <location>
        <begin position="1741"/>
        <end position="1753"/>
    </location>
</feature>
<evidence type="ECO:0000313" key="8">
    <source>
        <dbReference type="Proteomes" id="UP001291623"/>
    </source>
</evidence>
<proteinExistence type="predicted"/>
<feature type="repeat" description="ANK" evidence="4">
    <location>
        <begin position="534"/>
        <end position="554"/>
    </location>
</feature>
<dbReference type="InterPro" id="IPR036770">
    <property type="entry name" value="Ankyrin_rpt-contain_sf"/>
</dbReference>
<feature type="compositionally biased region" description="Polar residues" evidence="5">
    <location>
        <begin position="1059"/>
        <end position="1095"/>
    </location>
</feature>
<feature type="compositionally biased region" description="Polar residues" evidence="5">
    <location>
        <begin position="1300"/>
        <end position="1309"/>
    </location>
</feature>
<feature type="repeat" description="ANK" evidence="4">
    <location>
        <begin position="710"/>
        <end position="742"/>
    </location>
</feature>
<dbReference type="Pfam" id="PF07001">
    <property type="entry name" value="BAT2_N"/>
    <property type="match status" value="1"/>
</dbReference>